<gene>
    <name evidence="1" type="ORF">L195_g033398</name>
</gene>
<dbReference type="AlphaFoldDB" id="A0A2K3LFW9"/>
<dbReference type="Proteomes" id="UP000236291">
    <property type="component" value="Unassembled WGS sequence"/>
</dbReference>
<reference evidence="1 2" key="2">
    <citation type="journal article" date="2017" name="Front. Plant Sci.">
        <title>Gene Classification and Mining of Molecular Markers Useful in Red Clover (Trifolium pratense) Breeding.</title>
        <authorList>
            <person name="Istvanek J."/>
            <person name="Dluhosova J."/>
            <person name="Dluhos P."/>
            <person name="Patkova L."/>
            <person name="Nedelnik J."/>
            <person name="Repkova J."/>
        </authorList>
    </citation>
    <scope>NUCLEOTIDE SEQUENCE [LARGE SCALE GENOMIC DNA]</scope>
    <source>
        <strain evidence="2">cv. Tatra</strain>
        <tissue evidence="1">Young leaves</tissue>
    </source>
</reference>
<organism evidence="1 2">
    <name type="scientific">Trifolium pratense</name>
    <name type="common">Red clover</name>
    <dbReference type="NCBI Taxonomy" id="57577"/>
    <lineage>
        <taxon>Eukaryota</taxon>
        <taxon>Viridiplantae</taxon>
        <taxon>Streptophyta</taxon>
        <taxon>Embryophyta</taxon>
        <taxon>Tracheophyta</taxon>
        <taxon>Spermatophyta</taxon>
        <taxon>Magnoliopsida</taxon>
        <taxon>eudicotyledons</taxon>
        <taxon>Gunneridae</taxon>
        <taxon>Pentapetalae</taxon>
        <taxon>rosids</taxon>
        <taxon>fabids</taxon>
        <taxon>Fabales</taxon>
        <taxon>Fabaceae</taxon>
        <taxon>Papilionoideae</taxon>
        <taxon>50 kb inversion clade</taxon>
        <taxon>NPAAA clade</taxon>
        <taxon>Hologalegina</taxon>
        <taxon>IRL clade</taxon>
        <taxon>Trifolieae</taxon>
        <taxon>Trifolium</taxon>
    </lineage>
</organism>
<dbReference type="EMBL" id="ASHM01032357">
    <property type="protein sequence ID" value="PNX77431.1"/>
    <property type="molecule type" value="Genomic_DNA"/>
</dbReference>
<reference evidence="1 2" key="1">
    <citation type="journal article" date="2014" name="Am. J. Bot.">
        <title>Genome assembly and annotation for red clover (Trifolium pratense; Fabaceae).</title>
        <authorList>
            <person name="Istvanek J."/>
            <person name="Jaros M."/>
            <person name="Krenek A."/>
            <person name="Repkova J."/>
        </authorList>
    </citation>
    <scope>NUCLEOTIDE SEQUENCE [LARGE SCALE GENOMIC DNA]</scope>
    <source>
        <strain evidence="2">cv. Tatra</strain>
        <tissue evidence="1">Young leaves</tissue>
    </source>
</reference>
<evidence type="ECO:0000313" key="1">
    <source>
        <dbReference type="EMBL" id="PNX77431.1"/>
    </source>
</evidence>
<evidence type="ECO:0000313" key="2">
    <source>
        <dbReference type="Proteomes" id="UP000236291"/>
    </source>
</evidence>
<sequence>MNGCDETTAKKAKVMTDESERTAVMGLEFGIVENERECSGNSNKLP</sequence>
<protein>
    <submittedName>
        <fullName evidence="1">Uncharacterized protein</fullName>
    </submittedName>
</protein>
<comment type="caution">
    <text evidence="1">The sequence shown here is derived from an EMBL/GenBank/DDBJ whole genome shotgun (WGS) entry which is preliminary data.</text>
</comment>
<name>A0A2K3LFW9_TRIPR</name>
<proteinExistence type="predicted"/>
<accession>A0A2K3LFW9</accession>